<dbReference type="EMBL" id="WJNG01000004">
    <property type="protein sequence ID" value="MRH42142.1"/>
    <property type="molecule type" value="Genomic_DNA"/>
</dbReference>
<dbReference type="OrthoDB" id="2157513at2"/>
<dbReference type="InterPro" id="IPR052767">
    <property type="entry name" value="Bact_com_dev_regulator"/>
</dbReference>
<accession>A0A6A8DLL1</accession>
<dbReference type="PANTHER" id="PTHR38448">
    <property type="entry name" value="REGULATORY PROTEIN YLBF-RELATED"/>
    <property type="match status" value="1"/>
</dbReference>
<sequence length="146" mass="16321">MLATIEIVDILDQSEQLGQWILKSDVMQEYNKAKDALSNDKEAQSLISNFSKTKDQYEEVQRFGRYHPDYSFIMKEIRATKREMDMNELVALYKIAERNLQNLLDEVSEVVAHSVSHQVKVPRDGALLKEGGCGCGSGSSGCGCAS</sequence>
<dbReference type="PANTHER" id="PTHR38448:SF2">
    <property type="entry name" value="REGULATORY PROTEIN YLBF"/>
    <property type="match status" value="1"/>
</dbReference>
<dbReference type="AlphaFoldDB" id="A0A6A8DLL1"/>
<dbReference type="Gene3D" id="1.20.1500.10">
    <property type="entry name" value="YheA/YmcA-like"/>
    <property type="match status" value="1"/>
</dbReference>
<keyword evidence="3" id="KW-1185">Reference proteome</keyword>
<dbReference type="SUPFAM" id="SSF158622">
    <property type="entry name" value="YheA/YmcA-like"/>
    <property type="match status" value="1"/>
</dbReference>
<protein>
    <submittedName>
        <fullName evidence="2">YlbF family regulator</fullName>
    </submittedName>
</protein>
<dbReference type="Pfam" id="PF06133">
    <property type="entry name" value="Com_YlbF"/>
    <property type="match status" value="1"/>
</dbReference>
<organism evidence="2 3">
    <name type="scientific">Aquibacillus halophilus</name>
    <dbReference type="NCBI Taxonomy" id="930132"/>
    <lineage>
        <taxon>Bacteria</taxon>
        <taxon>Bacillati</taxon>
        <taxon>Bacillota</taxon>
        <taxon>Bacilli</taxon>
        <taxon>Bacillales</taxon>
        <taxon>Bacillaceae</taxon>
        <taxon>Aquibacillus</taxon>
    </lineage>
</organism>
<dbReference type="InterPro" id="IPR010368">
    <property type="entry name" value="Com_YlbF"/>
</dbReference>
<comment type="caution">
    <text evidence="2">The sequence shown here is derived from an EMBL/GenBank/DDBJ whole genome shotgun (WGS) entry which is preliminary data.</text>
</comment>
<evidence type="ECO:0000313" key="2">
    <source>
        <dbReference type="EMBL" id="MRH42142.1"/>
    </source>
</evidence>
<evidence type="ECO:0000313" key="3">
    <source>
        <dbReference type="Proteomes" id="UP000799092"/>
    </source>
</evidence>
<evidence type="ECO:0000256" key="1">
    <source>
        <dbReference type="SAM" id="Coils"/>
    </source>
</evidence>
<proteinExistence type="predicted"/>
<gene>
    <name evidence="2" type="ORF">GH741_05560</name>
</gene>
<dbReference type="Proteomes" id="UP000799092">
    <property type="component" value="Unassembled WGS sequence"/>
</dbReference>
<dbReference type="RefSeq" id="WP_153735805.1">
    <property type="nucleotide sequence ID" value="NZ_WJNG01000004.1"/>
</dbReference>
<name>A0A6A8DLL1_9BACI</name>
<keyword evidence="1" id="KW-0175">Coiled coil</keyword>
<dbReference type="InterPro" id="IPR023378">
    <property type="entry name" value="YheA/YmcA-like_dom_sf"/>
</dbReference>
<feature type="coiled-coil region" evidence="1">
    <location>
        <begin position="86"/>
        <end position="113"/>
    </location>
</feature>
<reference evidence="2" key="1">
    <citation type="submission" date="2019-11" db="EMBL/GenBank/DDBJ databases">
        <authorList>
            <person name="Li J."/>
        </authorList>
    </citation>
    <scope>NUCLEOTIDE SEQUENCE</scope>
    <source>
        <strain evidence="2">B6B</strain>
    </source>
</reference>